<reference evidence="1 2" key="1">
    <citation type="journal article" date="2021" name="BMC Genomics">
        <title>Datura genome reveals duplications of psychoactive alkaloid biosynthetic genes and high mutation rate following tissue culture.</title>
        <authorList>
            <person name="Rajewski A."/>
            <person name="Carter-House D."/>
            <person name="Stajich J."/>
            <person name="Litt A."/>
        </authorList>
    </citation>
    <scope>NUCLEOTIDE SEQUENCE [LARGE SCALE GENOMIC DNA]</scope>
    <source>
        <strain evidence="1">AR-01</strain>
    </source>
</reference>
<organism evidence="1 2">
    <name type="scientific">Datura stramonium</name>
    <name type="common">Jimsonweed</name>
    <name type="synonym">Common thornapple</name>
    <dbReference type="NCBI Taxonomy" id="4076"/>
    <lineage>
        <taxon>Eukaryota</taxon>
        <taxon>Viridiplantae</taxon>
        <taxon>Streptophyta</taxon>
        <taxon>Embryophyta</taxon>
        <taxon>Tracheophyta</taxon>
        <taxon>Spermatophyta</taxon>
        <taxon>Magnoliopsida</taxon>
        <taxon>eudicotyledons</taxon>
        <taxon>Gunneridae</taxon>
        <taxon>Pentapetalae</taxon>
        <taxon>asterids</taxon>
        <taxon>lamiids</taxon>
        <taxon>Solanales</taxon>
        <taxon>Solanaceae</taxon>
        <taxon>Solanoideae</taxon>
        <taxon>Datureae</taxon>
        <taxon>Datura</taxon>
    </lineage>
</organism>
<evidence type="ECO:0000313" key="2">
    <source>
        <dbReference type="Proteomes" id="UP000823775"/>
    </source>
</evidence>
<keyword evidence="2" id="KW-1185">Reference proteome</keyword>
<accession>A0ABS8TD16</accession>
<sequence>MAVIMERLKMLTSQVMETKVWSVNAIGPIERMEQIDDEVYFLNNEKECVVVNHRIGMDVKGPLVGKATMNPEFIGCYGKNIMRNVQTPHNRVDDVDEESAKFRDLNKINEFRMQAYESASLYKSRMKHFHD</sequence>
<gene>
    <name evidence="1" type="ORF">HAX54_007287</name>
</gene>
<dbReference type="Proteomes" id="UP000823775">
    <property type="component" value="Unassembled WGS sequence"/>
</dbReference>
<dbReference type="EMBL" id="JACEIK010001374">
    <property type="protein sequence ID" value="MCD7468798.1"/>
    <property type="molecule type" value="Genomic_DNA"/>
</dbReference>
<comment type="caution">
    <text evidence="1">The sequence shown here is derived from an EMBL/GenBank/DDBJ whole genome shotgun (WGS) entry which is preliminary data.</text>
</comment>
<proteinExistence type="predicted"/>
<protein>
    <submittedName>
        <fullName evidence="1">Uncharacterized protein</fullName>
    </submittedName>
</protein>
<name>A0ABS8TD16_DATST</name>
<evidence type="ECO:0000313" key="1">
    <source>
        <dbReference type="EMBL" id="MCD7468798.1"/>
    </source>
</evidence>